<feature type="region of interest" description="Disordered" evidence="1">
    <location>
        <begin position="236"/>
        <end position="285"/>
    </location>
</feature>
<sequence>MVEEEEIQESGEAPLQINYELNDELLEEDEENKKDLSANDSQKQPPSTDVDALNEDAETDEIFKIPEEIYTEDDYDTVSWMNSQVLKKQLFARRQALKGNRTEIMERLILYNRNVSRRREAERTKSRERYTFFITVDKFKCTRLVSVPNDANLSDLVYFVLRCLNFDTDLDYFVDVANTRSECEPEAEINELDLVVGDVLELTYDGRWLISLCLLYDSELDMRKGILLIKATGESPNQITNRPEEEQTFPKRPRGLKKKKKVQQTKKRKFLVESSDEDYEPEESD</sequence>
<feature type="compositionally biased region" description="Acidic residues" evidence="1">
    <location>
        <begin position="274"/>
        <end position="285"/>
    </location>
</feature>
<comment type="caution">
    <text evidence="2">The sequence shown here is derived from an EMBL/GenBank/DDBJ whole genome shotgun (WGS) entry which is preliminary data.</text>
</comment>
<name>A0AAW2YP46_9EUKA</name>
<dbReference type="SUPFAM" id="SSF159941">
    <property type="entry name" value="MM3350-like"/>
    <property type="match status" value="1"/>
</dbReference>
<keyword evidence="3" id="KW-1185">Reference proteome</keyword>
<dbReference type="Proteomes" id="UP001431209">
    <property type="component" value="Unassembled WGS sequence"/>
</dbReference>
<reference evidence="2 3" key="1">
    <citation type="submission" date="2024-03" db="EMBL/GenBank/DDBJ databases">
        <title>The Acrasis kona genome and developmental transcriptomes reveal deep origins of eukaryotic multicellular pathways.</title>
        <authorList>
            <person name="Sheikh S."/>
            <person name="Fu C.-J."/>
            <person name="Brown M.W."/>
            <person name="Baldauf S.L."/>
        </authorList>
    </citation>
    <scope>NUCLEOTIDE SEQUENCE [LARGE SCALE GENOMIC DNA]</scope>
    <source>
        <strain evidence="2 3">ATCC MYA-3509</strain>
    </source>
</reference>
<dbReference type="InterPro" id="IPR024047">
    <property type="entry name" value="MM3350-like_sf"/>
</dbReference>
<evidence type="ECO:0000313" key="2">
    <source>
        <dbReference type="EMBL" id="KAL0479246.1"/>
    </source>
</evidence>
<evidence type="ECO:0000256" key="1">
    <source>
        <dbReference type="SAM" id="MobiDB-lite"/>
    </source>
</evidence>
<gene>
    <name evidence="2" type="ORF">AKO1_008085</name>
</gene>
<dbReference type="AlphaFoldDB" id="A0AAW2YP46"/>
<protein>
    <submittedName>
        <fullName evidence="2">Uncharacterized protein</fullName>
    </submittedName>
</protein>
<proteinExistence type="predicted"/>
<evidence type="ECO:0000313" key="3">
    <source>
        <dbReference type="Proteomes" id="UP001431209"/>
    </source>
</evidence>
<feature type="region of interest" description="Disordered" evidence="1">
    <location>
        <begin position="25"/>
        <end position="53"/>
    </location>
</feature>
<feature type="compositionally biased region" description="Polar residues" evidence="1">
    <location>
        <begin position="38"/>
        <end position="47"/>
    </location>
</feature>
<organism evidence="2 3">
    <name type="scientific">Acrasis kona</name>
    <dbReference type="NCBI Taxonomy" id="1008807"/>
    <lineage>
        <taxon>Eukaryota</taxon>
        <taxon>Discoba</taxon>
        <taxon>Heterolobosea</taxon>
        <taxon>Tetramitia</taxon>
        <taxon>Eutetramitia</taxon>
        <taxon>Acrasidae</taxon>
        <taxon>Acrasis</taxon>
    </lineage>
</organism>
<accession>A0AAW2YP46</accession>
<dbReference type="EMBL" id="JAOPGA020000522">
    <property type="protein sequence ID" value="KAL0479246.1"/>
    <property type="molecule type" value="Genomic_DNA"/>
</dbReference>
<feature type="compositionally biased region" description="Basic residues" evidence="1">
    <location>
        <begin position="251"/>
        <end position="269"/>
    </location>
</feature>